<sequence>MSLALTVAPSNASPSDNTPPYIEEYQVLSIDDRHVFPCCLRYSIKTPAQLLTEFQAKNKGVAVIYTNSIVVGALTNIRVIESVGPTSAEGFADKKKLAKQYAAQSFLVKLNPEVRTYHDLVCLHENSVKRQITNKSLSKYGGNPGNGSNNTSYYCNYNTEICT</sequence>
<name>A0A6G0X0U5_9STRA</name>
<accession>A0A6G0X0U5</accession>
<evidence type="ECO:0000313" key="2">
    <source>
        <dbReference type="Proteomes" id="UP000481153"/>
    </source>
</evidence>
<keyword evidence="2" id="KW-1185">Reference proteome</keyword>
<gene>
    <name evidence="1" type="ORF">Ae201684_009746</name>
</gene>
<dbReference type="SUPFAM" id="SSF54768">
    <property type="entry name" value="dsRNA-binding domain-like"/>
    <property type="match status" value="1"/>
</dbReference>
<protein>
    <recommendedName>
        <fullName evidence="3">DRBM domain-containing protein</fullName>
    </recommendedName>
</protein>
<reference evidence="1 2" key="1">
    <citation type="submission" date="2019-07" db="EMBL/GenBank/DDBJ databases">
        <title>Genomics analysis of Aphanomyces spp. identifies a new class of oomycete effector associated with host adaptation.</title>
        <authorList>
            <person name="Gaulin E."/>
        </authorList>
    </citation>
    <scope>NUCLEOTIDE SEQUENCE [LARGE SCALE GENOMIC DNA]</scope>
    <source>
        <strain evidence="1 2">ATCC 201684</strain>
    </source>
</reference>
<dbReference type="Proteomes" id="UP000481153">
    <property type="component" value="Unassembled WGS sequence"/>
</dbReference>
<dbReference type="VEuPathDB" id="FungiDB:AeMF1_005525"/>
<evidence type="ECO:0008006" key="3">
    <source>
        <dbReference type="Google" id="ProtNLM"/>
    </source>
</evidence>
<proteinExistence type="predicted"/>
<dbReference type="Gene3D" id="3.30.160.20">
    <property type="match status" value="1"/>
</dbReference>
<evidence type="ECO:0000313" key="1">
    <source>
        <dbReference type="EMBL" id="KAF0733509.1"/>
    </source>
</evidence>
<organism evidence="1 2">
    <name type="scientific">Aphanomyces euteiches</name>
    <dbReference type="NCBI Taxonomy" id="100861"/>
    <lineage>
        <taxon>Eukaryota</taxon>
        <taxon>Sar</taxon>
        <taxon>Stramenopiles</taxon>
        <taxon>Oomycota</taxon>
        <taxon>Saprolegniomycetes</taxon>
        <taxon>Saprolegniales</taxon>
        <taxon>Verrucalvaceae</taxon>
        <taxon>Aphanomyces</taxon>
    </lineage>
</organism>
<dbReference type="EMBL" id="VJMJ01000122">
    <property type="protein sequence ID" value="KAF0733509.1"/>
    <property type="molecule type" value="Genomic_DNA"/>
</dbReference>
<dbReference type="AlphaFoldDB" id="A0A6G0X0U5"/>
<comment type="caution">
    <text evidence="1">The sequence shown here is derived from an EMBL/GenBank/DDBJ whole genome shotgun (WGS) entry which is preliminary data.</text>
</comment>